<feature type="domain" description="HTH LytTR-type" evidence="3">
    <location>
        <begin position="142"/>
        <end position="210"/>
    </location>
</feature>
<evidence type="ECO:0000259" key="2">
    <source>
        <dbReference type="PROSITE" id="PS50110"/>
    </source>
</evidence>
<evidence type="ECO:0000313" key="4">
    <source>
        <dbReference type="EMBL" id="QGW26754.1"/>
    </source>
</evidence>
<feature type="domain" description="Response regulatory" evidence="2">
    <location>
        <begin position="7"/>
        <end position="118"/>
    </location>
</feature>
<dbReference type="InterPro" id="IPR007492">
    <property type="entry name" value="LytTR_DNA-bd_dom"/>
</dbReference>
<dbReference type="Proteomes" id="UP000426027">
    <property type="component" value="Chromosome"/>
</dbReference>
<feature type="modified residue" description="4-aspartylphosphate" evidence="1">
    <location>
        <position position="58"/>
    </location>
</feature>
<keyword evidence="5" id="KW-1185">Reference proteome</keyword>
<dbReference type="Gene3D" id="3.40.50.2300">
    <property type="match status" value="1"/>
</dbReference>
<dbReference type="RefSeq" id="WP_157475883.1">
    <property type="nucleotide sequence ID" value="NZ_CP046566.1"/>
</dbReference>
<evidence type="ECO:0000256" key="1">
    <source>
        <dbReference type="PROSITE-ProRule" id="PRU00169"/>
    </source>
</evidence>
<dbReference type="Gene3D" id="2.40.50.1020">
    <property type="entry name" value="LytTr DNA-binding domain"/>
    <property type="match status" value="1"/>
</dbReference>
<evidence type="ECO:0000313" key="5">
    <source>
        <dbReference type="Proteomes" id="UP000426027"/>
    </source>
</evidence>
<protein>
    <submittedName>
        <fullName evidence="4">Response regulator</fullName>
    </submittedName>
</protein>
<dbReference type="EMBL" id="CP046566">
    <property type="protein sequence ID" value="QGW26754.1"/>
    <property type="molecule type" value="Genomic_DNA"/>
</dbReference>
<keyword evidence="1" id="KW-0597">Phosphoprotein</keyword>
<name>A0A6I6G4C4_9BACT</name>
<dbReference type="SMART" id="SM00448">
    <property type="entry name" value="REC"/>
    <property type="match status" value="1"/>
</dbReference>
<dbReference type="SMART" id="SM00850">
    <property type="entry name" value="LytTR"/>
    <property type="match status" value="1"/>
</dbReference>
<dbReference type="AlphaFoldDB" id="A0A6I6G4C4"/>
<accession>A0A6I6G4C4</accession>
<dbReference type="GO" id="GO:0003677">
    <property type="term" value="F:DNA binding"/>
    <property type="evidence" value="ECO:0007669"/>
    <property type="project" value="InterPro"/>
</dbReference>
<dbReference type="PROSITE" id="PS50110">
    <property type="entry name" value="RESPONSE_REGULATORY"/>
    <property type="match status" value="1"/>
</dbReference>
<proteinExistence type="predicted"/>
<dbReference type="InterPro" id="IPR011006">
    <property type="entry name" value="CheY-like_superfamily"/>
</dbReference>
<dbReference type="KEGG" id="fls:GLV81_00315"/>
<sequence>MNQQPMTIVIADDDPVFREHLRLLLTPLKDVQIAAVFEDAFACLQYLQQQMVDVALLDVEMPGLSGIELAKSLTVKPLCIFITSHPGYAVDGFDIDAVDYVVKPIQKERLYKAIQKAQQLLQLKSAAAMPVTAAPLQDDAFIFVKEKNDYIKIELAQIVYVEALSDFVHIHLQNGQKHLVLVNLKNLEPQLRADYFLRISRTHLINIKKVTALRNHQVELEGMSLSIGKSYLDAVEASLLKDRTIRRFAD</sequence>
<evidence type="ECO:0000259" key="3">
    <source>
        <dbReference type="PROSITE" id="PS50930"/>
    </source>
</evidence>
<reference evidence="4 5" key="1">
    <citation type="submission" date="2019-11" db="EMBL/GenBank/DDBJ databases">
        <authorList>
            <person name="Im W.T."/>
        </authorList>
    </citation>
    <scope>NUCLEOTIDE SEQUENCE [LARGE SCALE GENOMIC DNA]</scope>
    <source>
        <strain evidence="4 5">SB-02</strain>
    </source>
</reference>
<dbReference type="SUPFAM" id="SSF52172">
    <property type="entry name" value="CheY-like"/>
    <property type="match status" value="1"/>
</dbReference>
<dbReference type="PANTHER" id="PTHR37299:SF1">
    <property type="entry name" value="STAGE 0 SPORULATION PROTEIN A HOMOLOG"/>
    <property type="match status" value="1"/>
</dbReference>
<dbReference type="PROSITE" id="PS50930">
    <property type="entry name" value="HTH_LYTTR"/>
    <property type="match status" value="1"/>
</dbReference>
<dbReference type="InterPro" id="IPR001789">
    <property type="entry name" value="Sig_transdc_resp-reg_receiver"/>
</dbReference>
<dbReference type="GO" id="GO:0000156">
    <property type="term" value="F:phosphorelay response regulator activity"/>
    <property type="evidence" value="ECO:0007669"/>
    <property type="project" value="InterPro"/>
</dbReference>
<dbReference type="Pfam" id="PF00072">
    <property type="entry name" value="Response_reg"/>
    <property type="match status" value="1"/>
</dbReference>
<dbReference type="InterPro" id="IPR046947">
    <property type="entry name" value="LytR-like"/>
</dbReference>
<dbReference type="Pfam" id="PF04397">
    <property type="entry name" value="LytTR"/>
    <property type="match status" value="1"/>
</dbReference>
<gene>
    <name evidence="4" type="ORF">GLV81_00315</name>
</gene>
<organism evidence="4 5">
    <name type="scientific">Phnomibacter ginsenosidimutans</name>
    <dbReference type="NCBI Taxonomy" id="2676868"/>
    <lineage>
        <taxon>Bacteria</taxon>
        <taxon>Pseudomonadati</taxon>
        <taxon>Bacteroidota</taxon>
        <taxon>Chitinophagia</taxon>
        <taxon>Chitinophagales</taxon>
        <taxon>Chitinophagaceae</taxon>
        <taxon>Phnomibacter</taxon>
    </lineage>
</organism>
<dbReference type="PANTHER" id="PTHR37299">
    <property type="entry name" value="TRANSCRIPTIONAL REGULATOR-RELATED"/>
    <property type="match status" value="1"/>
</dbReference>